<dbReference type="AlphaFoldDB" id="A0A498MMT4"/>
<accession>A0A498MMT4</accession>
<dbReference type="EMBL" id="QBIY01012722">
    <property type="protein sequence ID" value="RXN18327.1"/>
    <property type="molecule type" value="Genomic_DNA"/>
</dbReference>
<organism evidence="1 2">
    <name type="scientific">Labeo rohita</name>
    <name type="common">Indian major carp</name>
    <name type="synonym">Cyprinus rohita</name>
    <dbReference type="NCBI Taxonomy" id="84645"/>
    <lineage>
        <taxon>Eukaryota</taxon>
        <taxon>Metazoa</taxon>
        <taxon>Chordata</taxon>
        <taxon>Craniata</taxon>
        <taxon>Vertebrata</taxon>
        <taxon>Euteleostomi</taxon>
        <taxon>Actinopterygii</taxon>
        <taxon>Neopterygii</taxon>
        <taxon>Teleostei</taxon>
        <taxon>Ostariophysi</taxon>
        <taxon>Cypriniformes</taxon>
        <taxon>Cyprinidae</taxon>
        <taxon>Labeoninae</taxon>
        <taxon>Labeonini</taxon>
        <taxon>Labeo</taxon>
    </lineage>
</organism>
<proteinExistence type="predicted"/>
<comment type="caution">
    <text evidence="1">The sequence shown here is derived from an EMBL/GenBank/DDBJ whole genome shotgun (WGS) entry which is preliminary data.</text>
</comment>
<gene>
    <name evidence="1" type="ORF">ROHU_036965</name>
</gene>
<evidence type="ECO:0000313" key="2">
    <source>
        <dbReference type="Proteomes" id="UP000290572"/>
    </source>
</evidence>
<protein>
    <submittedName>
        <fullName evidence="1">Uncharacterized protein</fullName>
    </submittedName>
</protein>
<reference evidence="1 2" key="1">
    <citation type="submission" date="2018-03" db="EMBL/GenBank/DDBJ databases">
        <title>Draft genome sequence of Rohu Carp (Labeo rohita).</title>
        <authorList>
            <person name="Das P."/>
            <person name="Kushwaha B."/>
            <person name="Joshi C.G."/>
            <person name="Kumar D."/>
            <person name="Nagpure N.S."/>
            <person name="Sahoo L."/>
            <person name="Das S.P."/>
            <person name="Bit A."/>
            <person name="Patnaik S."/>
            <person name="Meher P.K."/>
            <person name="Jayasankar P."/>
            <person name="Koringa P.G."/>
            <person name="Patel N.V."/>
            <person name="Hinsu A.T."/>
            <person name="Kumar R."/>
            <person name="Pandey M."/>
            <person name="Agarwal S."/>
            <person name="Srivastava S."/>
            <person name="Singh M."/>
            <person name="Iquebal M.A."/>
            <person name="Jaiswal S."/>
            <person name="Angadi U.B."/>
            <person name="Kumar N."/>
            <person name="Raza M."/>
            <person name="Shah T.M."/>
            <person name="Rai A."/>
            <person name="Jena J.K."/>
        </authorList>
    </citation>
    <scope>NUCLEOTIDE SEQUENCE [LARGE SCALE GENOMIC DNA]</scope>
    <source>
        <strain evidence="1">DASCIFA01</strain>
        <tissue evidence="1">Testis</tissue>
    </source>
</reference>
<name>A0A498MMT4_LABRO</name>
<evidence type="ECO:0000313" key="1">
    <source>
        <dbReference type="EMBL" id="RXN18327.1"/>
    </source>
</evidence>
<sequence>MQAGIQHESRPLGTAWLGALSPEPAVSLAVGLERYAGPYLTPCPGSELSALGQEVYPDGRTIEDVASLVQSEAKADSAQWSAMPGRVRCVCVCGLGESGEVCFQSGGDS</sequence>
<keyword evidence="2" id="KW-1185">Reference proteome</keyword>
<dbReference type="Proteomes" id="UP000290572">
    <property type="component" value="Unassembled WGS sequence"/>
</dbReference>